<comment type="caution">
    <text evidence="12">The sequence shown here is derived from an EMBL/GenBank/DDBJ whole genome shotgun (WGS) entry which is preliminary data.</text>
</comment>
<dbReference type="GO" id="GO:0008535">
    <property type="term" value="P:respiratory chain complex IV assembly"/>
    <property type="evidence" value="ECO:0007669"/>
    <property type="project" value="UniProtKB-UniRule"/>
</dbReference>
<evidence type="ECO:0000256" key="11">
    <source>
        <dbReference type="SAM" id="Phobius"/>
    </source>
</evidence>
<dbReference type="OrthoDB" id="9804841at2"/>
<keyword evidence="6 10" id="KW-0735">Signal-anchor</keyword>
<dbReference type="NCBIfam" id="NF003465">
    <property type="entry name" value="PRK05089.1"/>
    <property type="match status" value="1"/>
</dbReference>
<feature type="transmembrane region" description="Helical" evidence="11">
    <location>
        <begin position="23"/>
        <end position="43"/>
    </location>
</feature>
<dbReference type="GO" id="GO:0005886">
    <property type="term" value="C:plasma membrane"/>
    <property type="evidence" value="ECO:0007669"/>
    <property type="project" value="UniProtKB-SubCell"/>
</dbReference>
<reference evidence="12 13" key="1">
    <citation type="submission" date="2018-10" db="EMBL/GenBank/DDBJ databases">
        <title>Xanthobacter tagetidis genome sequencing and assembly.</title>
        <authorList>
            <person name="Maclea K.S."/>
            <person name="Goen A.E."/>
            <person name="Fatima S.A."/>
        </authorList>
    </citation>
    <scope>NUCLEOTIDE SEQUENCE [LARGE SCALE GENOMIC DNA]</scope>
    <source>
        <strain evidence="12 13">ATCC 700314</strain>
    </source>
</reference>
<dbReference type="Proteomes" id="UP000269692">
    <property type="component" value="Unassembled WGS sequence"/>
</dbReference>
<dbReference type="InterPro" id="IPR007533">
    <property type="entry name" value="Cyt_c_oxidase_assmbl_CtaG"/>
</dbReference>
<evidence type="ECO:0000256" key="9">
    <source>
        <dbReference type="ARBA" id="ARBA00023136"/>
    </source>
</evidence>
<evidence type="ECO:0000256" key="4">
    <source>
        <dbReference type="ARBA" id="ARBA00015384"/>
    </source>
</evidence>
<feature type="topological domain" description="Cytoplasmic" evidence="10">
    <location>
        <begin position="1"/>
        <end position="19"/>
    </location>
</feature>
<evidence type="ECO:0000256" key="10">
    <source>
        <dbReference type="HAMAP-Rule" id="MF_00155"/>
    </source>
</evidence>
<dbReference type="PANTHER" id="PTHR21320">
    <property type="entry name" value="CYTOCHROME C OXIDASE ASSEMBLY PROTEIN COX11-RELATED"/>
    <property type="match status" value="1"/>
</dbReference>
<evidence type="ECO:0000313" key="12">
    <source>
        <dbReference type="EMBL" id="RLP81206.1"/>
    </source>
</evidence>
<dbReference type="FunFam" id="2.60.370.10:FF:000001">
    <property type="entry name" value="COX11 cytochrome c oxidase assembly homolog"/>
    <property type="match status" value="1"/>
</dbReference>
<evidence type="ECO:0000256" key="6">
    <source>
        <dbReference type="ARBA" id="ARBA00022968"/>
    </source>
</evidence>
<feature type="topological domain" description="Periplasmic" evidence="10">
    <location>
        <begin position="43"/>
        <end position="211"/>
    </location>
</feature>
<evidence type="ECO:0000256" key="8">
    <source>
        <dbReference type="ARBA" id="ARBA00023008"/>
    </source>
</evidence>
<comment type="subcellular location">
    <subcellularLocation>
        <location evidence="2 10">Cell inner membrane</location>
        <topology evidence="2 10">Single-pass type II membrane protein</topology>
        <orientation evidence="2 10">Periplasmic side</orientation>
    </subcellularLocation>
</comment>
<sequence>MDAETHQTAGQAQARGPKGRHRLIALACLGFIAAMVGVTYASVPLYAMFCSLTGFGGATRVASGGPLPAAIDRTLDIRFDANVAPGLPWAFRPVQRGMSVKIGETSLAHYEADNTASAETRGNATYNVTPAQAGAYFVKLQCFCFEEQVLSAGERLDMPVVFYIDPAILDDPDLKGLKTITLSYTFFPSKAPAKPVARVEGIGEAKGGKPL</sequence>
<gene>
    <name evidence="10" type="primary">ctaG</name>
    <name evidence="12" type="ORF">D9R14_04260</name>
</gene>
<dbReference type="HAMAP" id="MF_00155">
    <property type="entry name" value="CtaG"/>
    <property type="match status" value="1"/>
</dbReference>
<keyword evidence="5 10" id="KW-0812">Transmembrane</keyword>
<keyword evidence="9 10" id="KW-0472">Membrane</keyword>
<accession>A0A3L7AL09</accession>
<dbReference type="EMBL" id="RCTF01000002">
    <property type="protein sequence ID" value="RLP81206.1"/>
    <property type="molecule type" value="Genomic_DNA"/>
</dbReference>
<dbReference type="AlphaFoldDB" id="A0A3L7AL09"/>
<comment type="similarity">
    <text evidence="3 10">Belongs to the COX11/CtaG family.</text>
</comment>
<dbReference type="InterPro" id="IPR023471">
    <property type="entry name" value="CtaG/Cox11_dom_sf"/>
</dbReference>
<keyword evidence="7 10" id="KW-1133">Transmembrane helix</keyword>
<evidence type="ECO:0000256" key="1">
    <source>
        <dbReference type="ARBA" id="ARBA00004007"/>
    </source>
</evidence>
<dbReference type="PIRSF" id="PIRSF005413">
    <property type="entry name" value="COX11"/>
    <property type="match status" value="1"/>
</dbReference>
<dbReference type="GO" id="GO:0005507">
    <property type="term" value="F:copper ion binding"/>
    <property type="evidence" value="ECO:0007669"/>
    <property type="project" value="InterPro"/>
</dbReference>
<evidence type="ECO:0000256" key="2">
    <source>
        <dbReference type="ARBA" id="ARBA00004382"/>
    </source>
</evidence>
<comment type="function">
    <text evidence="1 10">Exerts its effect at some terminal stage of cytochrome c oxidase synthesis, probably by being involved in the insertion of the copper B into subunit I.</text>
</comment>
<keyword evidence="10" id="KW-0997">Cell inner membrane</keyword>
<organism evidence="12 13">
    <name type="scientific">Xanthobacter tagetidis</name>
    <dbReference type="NCBI Taxonomy" id="60216"/>
    <lineage>
        <taxon>Bacteria</taxon>
        <taxon>Pseudomonadati</taxon>
        <taxon>Pseudomonadota</taxon>
        <taxon>Alphaproteobacteria</taxon>
        <taxon>Hyphomicrobiales</taxon>
        <taxon>Xanthobacteraceae</taxon>
        <taxon>Xanthobacter</taxon>
    </lineage>
</organism>
<evidence type="ECO:0000256" key="5">
    <source>
        <dbReference type="ARBA" id="ARBA00022692"/>
    </source>
</evidence>
<keyword evidence="13" id="KW-1185">Reference proteome</keyword>
<evidence type="ECO:0000256" key="7">
    <source>
        <dbReference type="ARBA" id="ARBA00022989"/>
    </source>
</evidence>
<dbReference type="SUPFAM" id="SSF110111">
    <property type="entry name" value="Ctag/Cox11"/>
    <property type="match status" value="1"/>
</dbReference>
<evidence type="ECO:0000256" key="3">
    <source>
        <dbReference type="ARBA" id="ARBA00009620"/>
    </source>
</evidence>
<dbReference type="Pfam" id="PF04442">
    <property type="entry name" value="CtaG_Cox11"/>
    <property type="match status" value="1"/>
</dbReference>
<keyword evidence="10" id="KW-1003">Cell membrane</keyword>
<name>A0A3L7AL09_9HYPH</name>
<keyword evidence="8 10" id="KW-0186">Copper</keyword>
<protein>
    <recommendedName>
        <fullName evidence="4 10">Cytochrome c oxidase assembly protein CtaG</fullName>
    </recommendedName>
</protein>
<proteinExistence type="inferred from homology"/>
<dbReference type="Gene3D" id="2.60.370.10">
    <property type="entry name" value="Ctag/Cox11"/>
    <property type="match status" value="1"/>
</dbReference>
<dbReference type="PANTHER" id="PTHR21320:SF3">
    <property type="entry name" value="CYTOCHROME C OXIDASE ASSEMBLY PROTEIN COX11, MITOCHONDRIAL-RELATED"/>
    <property type="match status" value="1"/>
</dbReference>
<evidence type="ECO:0000313" key="13">
    <source>
        <dbReference type="Proteomes" id="UP000269692"/>
    </source>
</evidence>